<reference evidence="2" key="1">
    <citation type="submission" date="2016-10" db="EMBL/GenBank/DDBJ databases">
        <authorList>
            <person name="Varghese N."/>
            <person name="Submissions S."/>
        </authorList>
    </citation>
    <scope>NUCLEOTIDE SEQUENCE [LARGE SCALE GENOMIC DNA]</scope>
    <source>
        <strain evidence="2">DSM 19110</strain>
    </source>
</reference>
<protein>
    <submittedName>
        <fullName evidence="1">Uncharacterized protein</fullName>
    </submittedName>
</protein>
<gene>
    <name evidence="1" type="ORF">SAMN05421820_113128</name>
</gene>
<evidence type="ECO:0000313" key="2">
    <source>
        <dbReference type="Proteomes" id="UP000183200"/>
    </source>
</evidence>
<evidence type="ECO:0000313" key="1">
    <source>
        <dbReference type="EMBL" id="SDO29798.1"/>
    </source>
</evidence>
<dbReference type="AlphaFoldDB" id="A0A1H0IEH6"/>
<organism evidence="1 2">
    <name type="scientific">Pedobacter steynii</name>
    <dbReference type="NCBI Taxonomy" id="430522"/>
    <lineage>
        <taxon>Bacteria</taxon>
        <taxon>Pseudomonadati</taxon>
        <taxon>Bacteroidota</taxon>
        <taxon>Sphingobacteriia</taxon>
        <taxon>Sphingobacteriales</taxon>
        <taxon>Sphingobacteriaceae</taxon>
        <taxon>Pedobacter</taxon>
    </lineage>
</organism>
<keyword evidence="2" id="KW-1185">Reference proteome</keyword>
<dbReference type="EMBL" id="FNGY01000013">
    <property type="protein sequence ID" value="SDO29798.1"/>
    <property type="molecule type" value="Genomic_DNA"/>
</dbReference>
<accession>A0A1H0IEH6</accession>
<sequence>MNRSCIMSIDAAFCILLDPQTRDLYIAAKNFKPLYELGKVTIGETLGE</sequence>
<proteinExistence type="predicted"/>
<dbReference type="Proteomes" id="UP000183200">
    <property type="component" value="Unassembled WGS sequence"/>
</dbReference>
<name>A0A1H0IEH6_9SPHI</name>